<dbReference type="EMBL" id="JAAZQD010000001">
    <property type="protein sequence ID" value="NKZ37866.1"/>
    <property type="molecule type" value="Genomic_DNA"/>
</dbReference>
<evidence type="ECO:0008006" key="4">
    <source>
        <dbReference type="Google" id="ProtNLM"/>
    </source>
</evidence>
<name>A0A846ZII8_9GAMM</name>
<evidence type="ECO:0000313" key="3">
    <source>
        <dbReference type="Proteomes" id="UP000541636"/>
    </source>
</evidence>
<gene>
    <name evidence="2" type="ORF">HF690_02735</name>
</gene>
<evidence type="ECO:0000256" key="1">
    <source>
        <dbReference type="SAM" id="SignalP"/>
    </source>
</evidence>
<feature type="signal peptide" evidence="1">
    <location>
        <begin position="1"/>
        <end position="18"/>
    </location>
</feature>
<evidence type="ECO:0000313" key="2">
    <source>
        <dbReference type="EMBL" id="NKZ37866.1"/>
    </source>
</evidence>
<keyword evidence="3" id="KW-1185">Reference proteome</keyword>
<dbReference type="AlphaFoldDB" id="A0A846ZII8"/>
<comment type="caution">
    <text evidence="2">The sequence shown here is derived from an EMBL/GenBank/DDBJ whole genome shotgun (WGS) entry which is preliminary data.</text>
</comment>
<feature type="chain" id="PRO_5032425231" description="DUF1579 domain-containing protein" evidence="1">
    <location>
        <begin position="19"/>
        <end position="183"/>
    </location>
</feature>
<keyword evidence="1" id="KW-0732">Signal</keyword>
<dbReference type="Proteomes" id="UP000541636">
    <property type="component" value="Unassembled WGS sequence"/>
</dbReference>
<accession>A0A846ZII8</accession>
<protein>
    <recommendedName>
        <fullName evidence="4">DUF1579 domain-containing protein</fullName>
    </recommendedName>
</protein>
<reference evidence="2 3" key="1">
    <citation type="journal article" date="2017" name="Int. J. Syst. Evol. Microbiol.">
        <title>Oleiagrimonas citrea sp. nov., a marine bacterium isolated from tidal flat sediment and emended description of the genus Oleiagrimonas Fang et al. 2015 and Oleiagrimonas soli.</title>
        <authorList>
            <person name="Yang S.H."/>
            <person name="Seo H.S."/>
            <person name="Seong C.N."/>
            <person name="Kwon K.K."/>
        </authorList>
    </citation>
    <scope>NUCLEOTIDE SEQUENCE [LARGE SCALE GENOMIC DNA]</scope>
    <source>
        <strain evidence="2 3">MEBiC09124</strain>
    </source>
</reference>
<dbReference type="RefSeq" id="WP_168608351.1">
    <property type="nucleotide sequence ID" value="NZ_JAAZQD010000001.1"/>
</dbReference>
<organism evidence="2 3">
    <name type="scientific">Oleiagrimonas citrea</name>
    <dbReference type="NCBI Taxonomy" id="1665687"/>
    <lineage>
        <taxon>Bacteria</taxon>
        <taxon>Pseudomonadati</taxon>
        <taxon>Pseudomonadota</taxon>
        <taxon>Gammaproteobacteria</taxon>
        <taxon>Lysobacterales</taxon>
        <taxon>Rhodanobacteraceae</taxon>
        <taxon>Oleiagrimonas</taxon>
    </lineage>
</organism>
<sequence length="183" mass="20391">MRPASLFAALFLCAPVLAAAPAKPPRPALLSDHDLGKTCAAPVFRQFDFWLGRWHVTNPAGVTVGHSRITRISRGCAIREQWFGRKSTGNSLNYYDAGTKQWHQDWVGSGGQVLHLHGRLQGASMVLTGTRKDKRGHVRDRITWTPLNSGRVRQHWEISRDSGTSWKTIFLGTYTRATTNGTL</sequence>
<proteinExistence type="predicted"/>